<accession>A0A1L3JJY5</accession>
<dbReference type="Proteomes" id="UP000181898">
    <property type="component" value="Chromosome"/>
</dbReference>
<reference evidence="1 2" key="1">
    <citation type="submission" date="2016-11" db="EMBL/GenBank/DDBJ databases">
        <title>Tenacibaculum sp. LPB0136, isolated from marine environment.</title>
        <authorList>
            <person name="Kim E."/>
            <person name="Yi H."/>
        </authorList>
    </citation>
    <scope>NUCLEOTIDE SEQUENCE [LARGE SCALE GENOMIC DNA]</scope>
    <source>
        <strain evidence="1 2">LPB0136</strain>
    </source>
</reference>
<dbReference type="EMBL" id="CP018155">
    <property type="protein sequence ID" value="APG65402.1"/>
    <property type="molecule type" value="Genomic_DNA"/>
</dbReference>
<organism evidence="1 2">
    <name type="scientific">Tenacibaculum todarodis</name>
    <dbReference type="NCBI Taxonomy" id="1850252"/>
    <lineage>
        <taxon>Bacteria</taxon>
        <taxon>Pseudomonadati</taxon>
        <taxon>Bacteroidota</taxon>
        <taxon>Flavobacteriia</taxon>
        <taxon>Flavobacteriales</taxon>
        <taxon>Flavobacteriaceae</taxon>
        <taxon>Tenacibaculum</taxon>
    </lineage>
</organism>
<dbReference type="OrthoDB" id="1267583at2"/>
<keyword evidence="2" id="KW-1185">Reference proteome</keyword>
<evidence type="ECO:0000313" key="1">
    <source>
        <dbReference type="EMBL" id="APG65402.1"/>
    </source>
</evidence>
<dbReference type="RefSeq" id="WP_072555928.1">
    <property type="nucleotide sequence ID" value="NZ_CP018155.1"/>
</dbReference>
<evidence type="ECO:0000313" key="2">
    <source>
        <dbReference type="Proteomes" id="UP000181898"/>
    </source>
</evidence>
<gene>
    <name evidence="1" type="ORF">LPB136_08565</name>
</gene>
<sequence>MKTTFQEISSILKVYQQTIKNFCSDFGIDFNNQFIGRGFVSNSIFKPEFIDFLKSNHNFIRLYEKDNYHDKTASYIAKKINRPLDEIEKYLKKNNSNFHNDINFKFENSSCLKYISSYAIDYNLGGNYEFLKFNNYLK</sequence>
<protein>
    <submittedName>
        <fullName evidence="1">Uncharacterized protein</fullName>
    </submittedName>
</protein>
<dbReference type="STRING" id="1850252.LPB136_08565"/>
<name>A0A1L3JJY5_9FLAO</name>
<dbReference type="AlphaFoldDB" id="A0A1L3JJY5"/>
<proteinExistence type="predicted"/>
<dbReference type="KEGG" id="ten:LPB136_08565"/>